<sequence>MNELGPVGRGDLLRSARAQLLAGGSVLFGGPAGIGKSTLLSTLAAELAEGGCAVLRCAPDESDSQLPFVCLIDLLAEVGDAALAALPAPLRTALDAALLRGEHPSSDQSRLGVRMAVLQVLQRLSAANPVVLVIDDVQWVDPPSAEVLAFVARRTVGTSVRVLAAERVPEREQPANRHLCPPEVTELAVPPLSPRDVARLLLRDTGRLLPHSLVARVHEVADGNPFYALELGRAVLRAGAPESPGSPLPVPRRLRALLLDRLGELSPQAQATLLLASVATRPSLTLLRAAGHPDAARDLAAADRCGLARTGDDGIVRFRHPLIRAAIYAEVPAHQRVEAHARLAEVVGEPVEQARHLALAKPHEDEPVASTLMSAAASARRRGAPVTAAELASMAADRTPWDDQEVRAERRLAAAEHACDAGLRVEARTAAESVLADARSPRLRVRARLVLLRNAGQALDVLSPLIEDGVADAAGDPALEAPMRMWAAGRALLIGRTAEAVEQSRISARLADAAGDPVTAVRALTRLAHLLTFTGDPEARPTLARALELAEANPAARLWEPARLQAIVELYADRYTQATQRLIPLLRKVEESAAVEDAVAVMVTLAEAQARAGQCRGGLETARRAIQLFSEAGVSCAPALFAAALAEATGGSVESATALARRGARESEADGDKLFLMRNLAVLGQILLSTGDAPGAVRALSQVADLGAAMDIRDPAVVRWHADLAEALVSTGDTERAAALIDSARERAREFGRASVLANLDRARALLAVALGEQHEGAAALRAIADRQRALPVPLDRARTLIALAGVERRCRRRAAARSALIEAYEVCVAIEAVPWAERVRDELDRTGVQVRAEQAPAELTLAEQRVAELVRAGSTNREVAAALFISVKTVEATLSRIYRKFGVRSRTELVRAMEVLPEPAIGEPERVALRSQAG</sequence>
<dbReference type="GO" id="GO:0003677">
    <property type="term" value="F:DNA binding"/>
    <property type="evidence" value="ECO:0007669"/>
    <property type="project" value="UniProtKB-KW"/>
</dbReference>
<dbReference type="CDD" id="cd06170">
    <property type="entry name" value="LuxR_C_like"/>
    <property type="match status" value="1"/>
</dbReference>
<organism evidence="4 5">
    <name type="scientific">Kutzneria viridogrisea</name>
    <dbReference type="NCBI Taxonomy" id="47990"/>
    <lineage>
        <taxon>Bacteria</taxon>
        <taxon>Bacillati</taxon>
        <taxon>Actinomycetota</taxon>
        <taxon>Actinomycetes</taxon>
        <taxon>Pseudonocardiales</taxon>
        <taxon>Pseudonocardiaceae</taxon>
        <taxon>Kutzneria</taxon>
    </lineage>
</organism>
<keyword evidence="1" id="KW-0547">Nucleotide-binding</keyword>
<evidence type="ECO:0000256" key="2">
    <source>
        <dbReference type="ARBA" id="ARBA00022840"/>
    </source>
</evidence>
<dbReference type="Gene3D" id="1.10.10.10">
    <property type="entry name" value="Winged helix-like DNA-binding domain superfamily/Winged helix DNA-binding domain"/>
    <property type="match status" value="1"/>
</dbReference>
<dbReference type="PRINTS" id="PR00038">
    <property type="entry name" value="HTHLUXR"/>
</dbReference>
<evidence type="ECO:0000313" key="5">
    <source>
        <dbReference type="Proteomes" id="UP000517916"/>
    </source>
</evidence>
<keyword evidence="2" id="KW-0067">ATP-binding</keyword>
<dbReference type="SUPFAM" id="SSF52540">
    <property type="entry name" value="P-loop containing nucleoside triphosphate hydrolases"/>
    <property type="match status" value="1"/>
</dbReference>
<dbReference type="InterPro" id="IPR041664">
    <property type="entry name" value="AAA_16"/>
</dbReference>
<dbReference type="SMART" id="SM00421">
    <property type="entry name" value="HTH_LUXR"/>
    <property type="match status" value="1"/>
</dbReference>
<evidence type="ECO:0000256" key="1">
    <source>
        <dbReference type="ARBA" id="ARBA00022741"/>
    </source>
</evidence>
<keyword evidence="4" id="KW-0238">DNA-binding</keyword>
<comment type="caution">
    <text evidence="4">The sequence shown here is derived from an EMBL/GenBank/DDBJ whole genome shotgun (WGS) entry which is preliminary data.</text>
</comment>
<dbReference type="Pfam" id="PF13191">
    <property type="entry name" value="AAA_16"/>
    <property type="match status" value="1"/>
</dbReference>
<accession>A0ABR6BKR6</accession>
<dbReference type="RefSeq" id="WP_182838352.1">
    <property type="nucleotide sequence ID" value="NZ_BAAABQ010000056.1"/>
</dbReference>
<keyword evidence="5" id="KW-1185">Reference proteome</keyword>
<dbReference type="Proteomes" id="UP000517916">
    <property type="component" value="Unassembled WGS sequence"/>
</dbReference>
<dbReference type="InterPro" id="IPR003593">
    <property type="entry name" value="AAA+_ATPase"/>
</dbReference>
<dbReference type="InterPro" id="IPR011990">
    <property type="entry name" value="TPR-like_helical_dom_sf"/>
</dbReference>
<feature type="domain" description="HTH luxR-type" evidence="3">
    <location>
        <begin position="853"/>
        <end position="918"/>
    </location>
</feature>
<dbReference type="EMBL" id="JACJID010000003">
    <property type="protein sequence ID" value="MBA8927468.1"/>
    <property type="molecule type" value="Genomic_DNA"/>
</dbReference>
<dbReference type="SUPFAM" id="SSF46894">
    <property type="entry name" value="C-terminal effector domain of the bipartite response regulators"/>
    <property type="match status" value="1"/>
</dbReference>
<dbReference type="SUPFAM" id="SSF48452">
    <property type="entry name" value="TPR-like"/>
    <property type="match status" value="1"/>
</dbReference>
<dbReference type="PANTHER" id="PTHR16305:SF35">
    <property type="entry name" value="TRANSCRIPTIONAL ACTIVATOR DOMAIN"/>
    <property type="match status" value="1"/>
</dbReference>
<reference evidence="4 5" key="1">
    <citation type="submission" date="2020-08" db="EMBL/GenBank/DDBJ databases">
        <title>Genomic Encyclopedia of Archaeal and Bacterial Type Strains, Phase II (KMG-II): from individual species to whole genera.</title>
        <authorList>
            <person name="Goeker M."/>
        </authorList>
    </citation>
    <scope>NUCLEOTIDE SEQUENCE [LARGE SCALE GENOMIC DNA]</scope>
    <source>
        <strain evidence="4 5">DSM 43850</strain>
    </source>
</reference>
<dbReference type="InterPro" id="IPR016032">
    <property type="entry name" value="Sig_transdc_resp-reg_C-effctor"/>
</dbReference>
<evidence type="ECO:0000259" key="3">
    <source>
        <dbReference type="PROSITE" id="PS50043"/>
    </source>
</evidence>
<dbReference type="PANTHER" id="PTHR16305">
    <property type="entry name" value="TESTICULAR SOLUBLE ADENYLYL CYCLASE"/>
    <property type="match status" value="1"/>
</dbReference>
<dbReference type="Pfam" id="PF00196">
    <property type="entry name" value="GerE"/>
    <property type="match status" value="1"/>
</dbReference>
<dbReference type="PROSITE" id="PS50043">
    <property type="entry name" value="HTH_LUXR_2"/>
    <property type="match status" value="1"/>
</dbReference>
<dbReference type="SMART" id="SM00382">
    <property type="entry name" value="AAA"/>
    <property type="match status" value="1"/>
</dbReference>
<dbReference type="InterPro" id="IPR027417">
    <property type="entry name" value="P-loop_NTPase"/>
</dbReference>
<name>A0ABR6BKR6_9PSEU</name>
<evidence type="ECO:0000313" key="4">
    <source>
        <dbReference type="EMBL" id="MBA8927468.1"/>
    </source>
</evidence>
<gene>
    <name evidence="4" type="ORF">BC739_004674</name>
</gene>
<dbReference type="InterPro" id="IPR036388">
    <property type="entry name" value="WH-like_DNA-bd_sf"/>
</dbReference>
<dbReference type="InterPro" id="IPR000792">
    <property type="entry name" value="Tscrpt_reg_LuxR_C"/>
</dbReference>
<proteinExistence type="predicted"/>
<protein>
    <submittedName>
        <fullName evidence="4">DNA-binding NarL/FixJ family response regulator</fullName>
    </submittedName>
</protein>
<dbReference type="Gene3D" id="1.25.40.10">
    <property type="entry name" value="Tetratricopeptide repeat domain"/>
    <property type="match status" value="1"/>
</dbReference>